<proteinExistence type="predicted"/>
<dbReference type="OrthoDB" id="9975758at2759"/>
<accession>A0A316Z6G8</accession>
<gene>
    <name evidence="2" type="ORF">FA09DRAFT_320582</name>
</gene>
<dbReference type="EMBL" id="KZ819298">
    <property type="protein sequence ID" value="PWN96552.1"/>
    <property type="molecule type" value="Genomic_DNA"/>
</dbReference>
<dbReference type="RefSeq" id="XP_025596831.1">
    <property type="nucleotide sequence ID" value="XM_025740984.1"/>
</dbReference>
<name>A0A316Z6G8_9BASI</name>
<dbReference type="AlphaFoldDB" id="A0A316Z6G8"/>
<evidence type="ECO:0008006" key="4">
    <source>
        <dbReference type="Google" id="ProtNLM"/>
    </source>
</evidence>
<dbReference type="Proteomes" id="UP000245946">
    <property type="component" value="Unassembled WGS sequence"/>
</dbReference>
<keyword evidence="1" id="KW-1133">Transmembrane helix</keyword>
<keyword evidence="3" id="KW-1185">Reference proteome</keyword>
<sequence length="321" mass="35129">MIRAPRLPGSASRIGETSSTHYLKPRPSQTLAAGTDAPLPLEALLGSWHICASTLPLWDARRSVMAYYAWPIPPADSAAVRLVAVLASLAMLLSTPHGPLCVAPAMLGFRRTRAAVPAWLLALALLRSLDIALVALLPAVLLTAVICAPSPLFLDEITSKPRRQGHWSFTPATLRGQNMWDTKRGGQPGGNLAFAWRGRGWMRPLSARWQVLGWGRIPQRDATTGELVPQGCTDEPDWLLTYFEATSVTPVGIDIYARRPLSAQQLADVRQVVRLAVTSSLSIEPRRQECTDEWRCLEALVAQLRPVPTETSQQGITQQAR</sequence>
<dbReference type="STRING" id="58919.A0A316Z6G8"/>
<reference evidence="2 3" key="1">
    <citation type="journal article" date="2018" name="Mol. Biol. Evol.">
        <title>Broad Genomic Sampling Reveals a Smut Pathogenic Ancestry of the Fungal Clade Ustilaginomycotina.</title>
        <authorList>
            <person name="Kijpornyongpan T."/>
            <person name="Mondo S.J."/>
            <person name="Barry K."/>
            <person name="Sandor L."/>
            <person name="Lee J."/>
            <person name="Lipzen A."/>
            <person name="Pangilinan J."/>
            <person name="LaButti K."/>
            <person name="Hainaut M."/>
            <person name="Henrissat B."/>
            <person name="Grigoriev I.V."/>
            <person name="Spatafora J.W."/>
            <person name="Aime M.C."/>
        </authorList>
    </citation>
    <scope>NUCLEOTIDE SEQUENCE [LARGE SCALE GENOMIC DNA]</scope>
    <source>
        <strain evidence="2 3">MCA 4186</strain>
    </source>
</reference>
<evidence type="ECO:0000313" key="2">
    <source>
        <dbReference type="EMBL" id="PWN96552.1"/>
    </source>
</evidence>
<evidence type="ECO:0000313" key="3">
    <source>
        <dbReference type="Proteomes" id="UP000245946"/>
    </source>
</evidence>
<keyword evidence="1" id="KW-0812">Transmembrane</keyword>
<organism evidence="2 3">
    <name type="scientific">Tilletiopsis washingtonensis</name>
    <dbReference type="NCBI Taxonomy" id="58919"/>
    <lineage>
        <taxon>Eukaryota</taxon>
        <taxon>Fungi</taxon>
        <taxon>Dikarya</taxon>
        <taxon>Basidiomycota</taxon>
        <taxon>Ustilaginomycotina</taxon>
        <taxon>Exobasidiomycetes</taxon>
        <taxon>Entylomatales</taxon>
        <taxon>Entylomatales incertae sedis</taxon>
        <taxon>Tilletiopsis</taxon>
    </lineage>
</organism>
<dbReference type="GeneID" id="37268528"/>
<keyword evidence="1" id="KW-0472">Membrane</keyword>
<evidence type="ECO:0000256" key="1">
    <source>
        <dbReference type="SAM" id="Phobius"/>
    </source>
</evidence>
<protein>
    <recommendedName>
        <fullName evidence="4">Lipocalin/cytosolic fatty-acid binding domain-containing protein</fullName>
    </recommendedName>
</protein>
<feature type="transmembrane region" description="Helical" evidence="1">
    <location>
        <begin position="135"/>
        <end position="154"/>
    </location>
</feature>